<dbReference type="Pfam" id="PF02237">
    <property type="entry name" value="BPL_C"/>
    <property type="match status" value="1"/>
</dbReference>
<feature type="domain" description="BPL/LPL catalytic" evidence="6">
    <location>
        <begin position="72"/>
        <end position="261"/>
    </location>
</feature>
<keyword evidence="8" id="KW-1185">Reference proteome</keyword>
<evidence type="ECO:0000256" key="1">
    <source>
        <dbReference type="ARBA" id="ARBA00022598"/>
    </source>
</evidence>
<keyword evidence="3 5" id="KW-0067">ATP-binding</keyword>
<keyword evidence="4 5" id="KW-0092">Biotin</keyword>
<dbReference type="AlphaFoldDB" id="A0A4P8XV12"/>
<dbReference type="Gene3D" id="3.30.930.10">
    <property type="entry name" value="Bira Bifunctional Protein, Domain 2"/>
    <property type="match status" value="1"/>
</dbReference>
<keyword evidence="5" id="KW-0238">DNA-binding</keyword>
<evidence type="ECO:0000313" key="7">
    <source>
        <dbReference type="EMBL" id="QCT06916.1"/>
    </source>
</evidence>
<dbReference type="Gene3D" id="1.10.10.10">
    <property type="entry name" value="Winged helix-like DNA-binding domain superfamily/Winged helix DNA-binding domain"/>
    <property type="match status" value="1"/>
</dbReference>
<proteinExistence type="inferred from homology"/>
<dbReference type="NCBIfam" id="TIGR00121">
    <property type="entry name" value="birA_ligase"/>
    <property type="match status" value="1"/>
</dbReference>
<dbReference type="InterPro" id="IPR003142">
    <property type="entry name" value="BPL_C"/>
</dbReference>
<dbReference type="InterPro" id="IPR036390">
    <property type="entry name" value="WH_DNA-bd_sf"/>
</dbReference>
<reference evidence="7 8" key="1">
    <citation type="submission" date="2019-04" db="EMBL/GenBank/DDBJ databases">
        <authorList>
            <person name="Embree M."/>
            <person name="Gaffney J.R."/>
        </authorList>
    </citation>
    <scope>NUCLEOTIDE SEQUENCE [LARGE SCALE GENOMIC DNA]</scope>
    <source>
        <strain evidence="7 8">JE7A12</strain>
    </source>
</reference>
<feature type="binding site" evidence="5">
    <location>
        <position position="119"/>
    </location>
    <ligand>
        <name>biotin</name>
        <dbReference type="ChEBI" id="CHEBI:57586"/>
    </ligand>
</feature>
<dbReference type="InterPro" id="IPR004143">
    <property type="entry name" value="BPL_LPL_catalytic"/>
</dbReference>
<dbReference type="SUPFAM" id="SSF55681">
    <property type="entry name" value="Class II aaRS and biotin synthetases"/>
    <property type="match status" value="1"/>
</dbReference>
<dbReference type="RefSeq" id="WP_138156994.1">
    <property type="nucleotide sequence ID" value="NZ_CP039381.1"/>
</dbReference>
<organism evidence="7 8">
    <name type="scientific">Ruminococcus bovis</name>
    <dbReference type="NCBI Taxonomy" id="2564099"/>
    <lineage>
        <taxon>Bacteria</taxon>
        <taxon>Bacillati</taxon>
        <taxon>Bacillota</taxon>
        <taxon>Clostridia</taxon>
        <taxon>Eubacteriales</taxon>
        <taxon>Oscillospiraceae</taxon>
        <taxon>Ruminococcus</taxon>
    </lineage>
</organism>
<dbReference type="InterPro" id="IPR004408">
    <property type="entry name" value="Biotin_CoA_COase_ligase"/>
</dbReference>
<dbReference type="GO" id="GO:0005524">
    <property type="term" value="F:ATP binding"/>
    <property type="evidence" value="ECO:0007669"/>
    <property type="project" value="UniProtKB-UniRule"/>
</dbReference>
<dbReference type="InterPro" id="IPR045864">
    <property type="entry name" value="aa-tRNA-synth_II/BPL/LPL"/>
</dbReference>
<dbReference type="SUPFAM" id="SSF50037">
    <property type="entry name" value="C-terminal domain of transcriptional repressors"/>
    <property type="match status" value="1"/>
</dbReference>
<dbReference type="GO" id="GO:0006355">
    <property type="term" value="P:regulation of DNA-templated transcription"/>
    <property type="evidence" value="ECO:0007669"/>
    <property type="project" value="UniProtKB-UniRule"/>
</dbReference>
<dbReference type="InterPro" id="IPR008988">
    <property type="entry name" value="Transcriptional_repressor_C"/>
</dbReference>
<comment type="caution">
    <text evidence="5">Lacks conserved residue(s) required for the propagation of feature annotation.</text>
</comment>
<protein>
    <recommendedName>
        <fullName evidence="5">Bifunctional ligase/repressor BirA</fullName>
    </recommendedName>
    <alternativeName>
        <fullName evidence="5">Biotin--[acetyl-CoA-carboxylase] ligase</fullName>
        <ecNumber evidence="5">6.3.4.15</ecNumber>
    </alternativeName>
    <alternativeName>
        <fullName evidence="5">Biotin--protein ligase</fullName>
    </alternativeName>
    <alternativeName>
        <fullName evidence="5">Biotin-[acetyl-CoA carboxylase] synthetase</fullName>
    </alternativeName>
</protein>
<evidence type="ECO:0000313" key="8">
    <source>
        <dbReference type="Proteomes" id="UP000301475"/>
    </source>
</evidence>
<dbReference type="EMBL" id="CP039381">
    <property type="protein sequence ID" value="QCT06916.1"/>
    <property type="molecule type" value="Genomic_DNA"/>
</dbReference>
<accession>A0A4P8XV12</accession>
<dbReference type="Proteomes" id="UP000301475">
    <property type="component" value="Chromosome"/>
</dbReference>
<comment type="catalytic activity">
    <reaction evidence="5">
        <text>biotin + L-lysyl-[protein] + ATP = N(6)-biotinyl-L-lysyl-[protein] + AMP + diphosphate + H(+)</text>
        <dbReference type="Rhea" id="RHEA:11756"/>
        <dbReference type="Rhea" id="RHEA-COMP:9752"/>
        <dbReference type="Rhea" id="RHEA-COMP:10505"/>
        <dbReference type="ChEBI" id="CHEBI:15378"/>
        <dbReference type="ChEBI" id="CHEBI:29969"/>
        <dbReference type="ChEBI" id="CHEBI:30616"/>
        <dbReference type="ChEBI" id="CHEBI:33019"/>
        <dbReference type="ChEBI" id="CHEBI:57586"/>
        <dbReference type="ChEBI" id="CHEBI:83144"/>
        <dbReference type="ChEBI" id="CHEBI:456215"/>
        <dbReference type="EC" id="6.3.4.15"/>
    </reaction>
</comment>
<keyword evidence="1 5" id="KW-0436">Ligase</keyword>
<dbReference type="InterPro" id="IPR036388">
    <property type="entry name" value="WH-like_DNA-bd_sf"/>
</dbReference>
<dbReference type="KEGG" id="ruj:E5Z56_05855"/>
<dbReference type="Pfam" id="PF03099">
    <property type="entry name" value="BPL_LplA_LipB"/>
    <property type="match status" value="1"/>
</dbReference>
<dbReference type="GO" id="GO:0003677">
    <property type="term" value="F:DNA binding"/>
    <property type="evidence" value="ECO:0007669"/>
    <property type="project" value="UniProtKB-UniRule"/>
</dbReference>
<dbReference type="SUPFAM" id="SSF46785">
    <property type="entry name" value="Winged helix' DNA-binding domain"/>
    <property type="match status" value="1"/>
</dbReference>
<evidence type="ECO:0000256" key="3">
    <source>
        <dbReference type="ARBA" id="ARBA00022840"/>
    </source>
</evidence>
<comment type="function">
    <text evidence="5">Acts both as a biotin--[acetyl-CoA-carboxylase] ligase and a repressor.</text>
</comment>
<keyword evidence="2 5" id="KW-0547">Nucleotide-binding</keyword>
<dbReference type="GO" id="GO:0009249">
    <property type="term" value="P:protein lipoylation"/>
    <property type="evidence" value="ECO:0007669"/>
    <property type="project" value="UniProtKB-ARBA"/>
</dbReference>
<keyword evidence="5" id="KW-0678">Repressor</keyword>
<dbReference type="CDD" id="cd16442">
    <property type="entry name" value="BPL"/>
    <property type="match status" value="1"/>
</dbReference>
<dbReference type="EC" id="6.3.4.15" evidence="5"/>
<dbReference type="InterPro" id="IPR030855">
    <property type="entry name" value="Bifunct_BirA"/>
</dbReference>
<dbReference type="PANTHER" id="PTHR12835:SF5">
    <property type="entry name" value="BIOTIN--PROTEIN LIGASE"/>
    <property type="match status" value="1"/>
</dbReference>
<dbReference type="PROSITE" id="PS51733">
    <property type="entry name" value="BPL_LPL_CATALYTIC"/>
    <property type="match status" value="1"/>
</dbReference>
<dbReference type="Gene3D" id="2.30.30.100">
    <property type="match status" value="1"/>
</dbReference>
<evidence type="ECO:0000256" key="5">
    <source>
        <dbReference type="HAMAP-Rule" id="MF_00978"/>
    </source>
</evidence>
<dbReference type="OrthoDB" id="9807064at2"/>
<dbReference type="HAMAP" id="MF_00978">
    <property type="entry name" value="Bifunct_BirA"/>
    <property type="match status" value="1"/>
</dbReference>
<gene>
    <name evidence="5" type="primary">birA</name>
    <name evidence="7" type="ORF">E5Z56_05855</name>
</gene>
<comment type="similarity">
    <text evidence="5">Belongs to the biotin--protein ligase family.</text>
</comment>
<dbReference type="Pfam" id="PF08279">
    <property type="entry name" value="HTH_11"/>
    <property type="match status" value="1"/>
</dbReference>
<dbReference type="GO" id="GO:0004077">
    <property type="term" value="F:biotin--[biotin carboxyl-carrier protein] ligase activity"/>
    <property type="evidence" value="ECO:0007669"/>
    <property type="project" value="UniProtKB-UniRule"/>
</dbReference>
<feature type="binding site" evidence="5">
    <location>
        <begin position="96"/>
        <end position="98"/>
    </location>
    <ligand>
        <name>biotin</name>
        <dbReference type="ChEBI" id="CHEBI:57586"/>
    </ligand>
</feature>
<sequence length="328" mass="36602">MKANEKKDTILKMLKENSDRYISGEELSEMFNVSRTAIWKNINDLRKMGYEIDSVTNRGYKLMSSPGILNAGETKTYIDDNALIGKELIVFETIDSTNNYLKANAEKYPTGTVVSAREQTGGKGRLGRVWQSKKDDTISFSVLLRPEISPMEVSAITPLCGLAVAKALNEYFDFGAKIKWPNDVIIGNKKLVGILTEMNCEFDKVDFIVVGIGINILNKDFPEEISKKATSCALESDKEIDKNKLLALILKHIENILLKGNYSFNEENLKEYKDYCATLGRDIIFTRKGEKVSGKATDIDNNGELVVTLEDGTTETVFSGEVTVQGIY</sequence>
<dbReference type="GO" id="GO:0016740">
    <property type="term" value="F:transferase activity"/>
    <property type="evidence" value="ECO:0007669"/>
    <property type="project" value="UniProtKB-ARBA"/>
</dbReference>
<feature type="DNA-binding region" description="H-T-H motif" evidence="5">
    <location>
        <begin position="24"/>
        <end position="43"/>
    </location>
</feature>
<name>A0A4P8XV12_9FIRM</name>
<evidence type="ECO:0000259" key="6">
    <source>
        <dbReference type="PROSITE" id="PS51733"/>
    </source>
</evidence>
<feature type="binding site" evidence="5">
    <location>
        <position position="190"/>
    </location>
    <ligand>
        <name>biotin</name>
        <dbReference type="ChEBI" id="CHEBI:57586"/>
    </ligand>
</feature>
<keyword evidence="5" id="KW-0804">Transcription</keyword>
<dbReference type="PANTHER" id="PTHR12835">
    <property type="entry name" value="BIOTIN PROTEIN LIGASE"/>
    <property type="match status" value="1"/>
</dbReference>
<evidence type="ECO:0000256" key="4">
    <source>
        <dbReference type="ARBA" id="ARBA00023267"/>
    </source>
</evidence>
<keyword evidence="5" id="KW-0805">Transcription regulation</keyword>
<dbReference type="GO" id="GO:0005737">
    <property type="term" value="C:cytoplasm"/>
    <property type="evidence" value="ECO:0007669"/>
    <property type="project" value="TreeGrafter"/>
</dbReference>
<evidence type="ECO:0000256" key="2">
    <source>
        <dbReference type="ARBA" id="ARBA00022741"/>
    </source>
</evidence>
<dbReference type="InterPro" id="IPR013196">
    <property type="entry name" value="HTH_11"/>
</dbReference>